<keyword evidence="1" id="KW-0732">Signal</keyword>
<evidence type="ECO:0000256" key="1">
    <source>
        <dbReference type="SAM" id="SignalP"/>
    </source>
</evidence>
<keyword evidence="4" id="KW-1185">Reference proteome</keyword>
<dbReference type="Pfam" id="PF21347">
    <property type="entry name" value="DUF3108_like"/>
    <property type="match status" value="1"/>
</dbReference>
<sequence length="275" mass="29866">MLAASFSSSLLLQVLLVTADQQTQDTALSTTPRPRAADTTLMAPAPAANVNHPFGMADNTELIYRIADAAGKPSGELRQRVVTLASGEREESKKRKVMEYRTSLKSGLYDKKNALVRLQDLTFRSRRDTCFTDGLAELNTDALRSFRDRKLVYSPTPVAWPHQPTIGTTLPDGGITVQVSSSVVSIATVSTTLRKRRVVGGPTSLTTPAGTFSCYKVEAIRESATVPRPDMAMRTTVKQVDYYAPGVGIVRTEIYGKNGKVAQVRELAALNSSTQ</sequence>
<evidence type="ECO:0000313" key="4">
    <source>
        <dbReference type="Proteomes" id="UP000831113"/>
    </source>
</evidence>
<gene>
    <name evidence="3" type="ORF">MTX78_10465</name>
</gene>
<reference evidence="3 4" key="1">
    <citation type="submission" date="2022-03" db="EMBL/GenBank/DDBJ databases">
        <title>Hymenobactersp. isolated from the air.</title>
        <authorList>
            <person name="Won M."/>
            <person name="Kwon S.-W."/>
        </authorList>
    </citation>
    <scope>NUCLEOTIDE SEQUENCE [LARGE SCALE GENOMIC DNA]</scope>
    <source>
        <strain evidence="3 4">KACC 21982</strain>
    </source>
</reference>
<dbReference type="Gene3D" id="2.40.360.20">
    <property type="match status" value="1"/>
</dbReference>
<proteinExistence type="predicted"/>
<dbReference type="InterPro" id="IPR049279">
    <property type="entry name" value="DUF3108-like"/>
</dbReference>
<feature type="signal peptide" evidence="1">
    <location>
        <begin position="1"/>
        <end position="19"/>
    </location>
</feature>
<dbReference type="EMBL" id="CP094669">
    <property type="protein sequence ID" value="UOG77004.1"/>
    <property type="molecule type" value="Genomic_DNA"/>
</dbReference>
<evidence type="ECO:0000313" key="3">
    <source>
        <dbReference type="EMBL" id="UOG77004.1"/>
    </source>
</evidence>
<dbReference type="RefSeq" id="WP_243802401.1">
    <property type="nucleotide sequence ID" value="NZ_CP094669.1"/>
</dbReference>
<evidence type="ECO:0000259" key="2">
    <source>
        <dbReference type="Pfam" id="PF21347"/>
    </source>
</evidence>
<accession>A0ABY4D4V2</accession>
<name>A0ABY4D4V2_9BACT</name>
<dbReference type="Proteomes" id="UP000831113">
    <property type="component" value="Chromosome"/>
</dbReference>
<feature type="domain" description="DUF3108" evidence="2">
    <location>
        <begin position="61"/>
        <end position="263"/>
    </location>
</feature>
<protein>
    <recommendedName>
        <fullName evidence="2">DUF3108 domain-containing protein</fullName>
    </recommendedName>
</protein>
<feature type="chain" id="PRO_5045346141" description="DUF3108 domain-containing protein" evidence="1">
    <location>
        <begin position="20"/>
        <end position="275"/>
    </location>
</feature>
<organism evidence="3 4">
    <name type="scientific">Hymenobacter tibetensis</name>
    <dbReference type="NCBI Taxonomy" id="497967"/>
    <lineage>
        <taxon>Bacteria</taxon>
        <taxon>Pseudomonadati</taxon>
        <taxon>Bacteroidota</taxon>
        <taxon>Cytophagia</taxon>
        <taxon>Cytophagales</taxon>
        <taxon>Hymenobacteraceae</taxon>
        <taxon>Hymenobacter</taxon>
    </lineage>
</organism>